<evidence type="ECO:0000256" key="1">
    <source>
        <dbReference type="ARBA" id="ARBA00004245"/>
    </source>
</evidence>
<dbReference type="AlphaFoldDB" id="A0A834V0Y3"/>
<keyword evidence="2" id="KW-0963">Cytoplasm</keyword>
<evidence type="ECO:0000259" key="7">
    <source>
        <dbReference type="Pfam" id="PF00225"/>
    </source>
</evidence>
<proteinExistence type="predicted"/>
<comment type="subcellular location">
    <subcellularLocation>
        <location evidence="1">Cytoplasm</location>
        <location evidence="1">Cytoskeleton</location>
    </subcellularLocation>
</comment>
<feature type="compositionally biased region" description="Pro residues" evidence="6">
    <location>
        <begin position="173"/>
        <end position="182"/>
    </location>
</feature>
<evidence type="ECO:0000256" key="5">
    <source>
        <dbReference type="ARBA" id="ARBA00023212"/>
    </source>
</evidence>
<evidence type="ECO:0000313" key="8">
    <source>
        <dbReference type="EMBL" id="KAF7477585.1"/>
    </source>
</evidence>
<evidence type="ECO:0000313" key="9">
    <source>
        <dbReference type="Proteomes" id="UP000662637"/>
    </source>
</evidence>
<keyword evidence="3" id="KW-0547">Nucleotide-binding</keyword>
<evidence type="ECO:0000256" key="3">
    <source>
        <dbReference type="ARBA" id="ARBA00022741"/>
    </source>
</evidence>
<dbReference type="GO" id="GO:0008017">
    <property type="term" value="F:microtubule binding"/>
    <property type="evidence" value="ECO:0007669"/>
    <property type="project" value="InterPro"/>
</dbReference>
<dbReference type="InterPro" id="IPR019821">
    <property type="entry name" value="Kinesin_motor_CS"/>
</dbReference>
<accession>A0A834V0Y3</accession>
<evidence type="ECO:0000256" key="4">
    <source>
        <dbReference type="ARBA" id="ARBA00022840"/>
    </source>
</evidence>
<dbReference type="Gene3D" id="3.40.850.10">
    <property type="entry name" value="Kinesin motor domain"/>
    <property type="match status" value="1"/>
</dbReference>
<dbReference type="InterPro" id="IPR036961">
    <property type="entry name" value="Kinesin_motor_dom_sf"/>
</dbReference>
<keyword evidence="4" id="KW-0067">ATP-binding</keyword>
<feature type="region of interest" description="Disordered" evidence="6">
    <location>
        <begin position="126"/>
        <end position="185"/>
    </location>
</feature>
<dbReference type="GO" id="GO:0003777">
    <property type="term" value="F:microtubule motor activity"/>
    <property type="evidence" value="ECO:0007669"/>
    <property type="project" value="InterPro"/>
</dbReference>
<dbReference type="PANTHER" id="PTHR47972">
    <property type="entry name" value="KINESIN-LIKE PROTEIN KLP-3"/>
    <property type="match status" value="1"/>
</dbReference>
<evidence type="ECO:0000256" key="6">
    <source>
        <dbReference type="SAM" id="MobiDB-lite"/>
    </source>
</evidence>
<dbReference type="InterPro" id="IPR001752">
    <property type="entry name" value="Kinesin_motor_dom"/>
</dbReference>
<feature type="region of interest" description="Disordered" evidence="6">
    <location>
        <begin position="49"/>
        <end position="89"/>
    </location>
</feature>
<dbReference type="PROSITE" id="PS00411">
    <property type="entry name" value="KINESIN_MOTOR_1"/>
    <property type="match status" value="1"/>
</dbReference>
<dbReference type="GO" id="GO:0005524">
    <property type="term" value="F:ATP binding"/>
    <property type="evidence" value="ECO:0007669"/>
    <property type="project" value="UniProtKB-KW"/>
</dbReference>
<dbReference type="Proteomes" id="UP000662637">
    <property type="component" value="Unassembled WGS sequence"/>
</dbReference>
<sequence>MDWAFVRLPNEERGRTSFSLVGEAWRVELQEASALTPCPAVFCPPLPPGPQHHPAPLQGHAGAGKGWSTSPQAPPLQPLPVDHTGSARQTRAKLQLVDLAGSECAGEQQRAASWVDRQQAEALTWGCPQPGCDRPPGSSEPGTSAQEQLWPLEEPCGRDGGVHCKDSQEVPPHQLPRGPPPKSLLTPGRLLKCRVAEGAPVLCRETSFINRSLAALADVLGALSERRGHVPYRNSKLTHLLQDTIGSSPSDEPRIENTGWLVCAFRGAPLAIQLGSGLLGKASHLSLHHAGLSSSQGHLLHEPQAVGAAALLSGVRALGAASGPVSATFLGTALCSKCQWTLWGDAKLLVILCVSPGQKHVAETLQGLGFGARARQTERGQAGKRPSCTQVRKSCMGSASR</sequence>
<dbReference type="InterPro" id="IPR027417">
    <property type="entry name" value="P-loop_NTPase"/>
</dbReference>
<evidence type="ECO:0000256" key="2">
    <source>
        <dbReference type="ARBA" id="ARBA00022490"/>
    </source>
</evidence>
<dbReference type="GO" id="GO:0015630">
    <property type="term" value="C:microtubule cytoskeleton"/>
    <property type="evidence" value="ECO:0007669"/>
    <property type="project" value="TreeGrafter"/>
</dbReference>
<dbReference type="GO" id="GO:0007018">
    <property type="term" value="P:microtubule-based movement"/>
    <property type="evidence" value="ECO:0007669"/>
    <property type="project" value="InterPro"/>
</dbReference>
<reference evidence="8" key="1">
    <citation type="submission" date="2020-08" db="EMBL/GenBank/DDBJ databases">
        <authorList>
            <person name="Shumante A."/>
            <person name="Zimin A.V."/>
            <person name="Puiu D."/>
            <person name="Salzberg S.L."/>
        </authorList>
    </citation>
    <scope>NUCLEOTIDE SEQUENCE</scope>
    <source>
        <strain evidence="8">WC2-LM</strain>
        <tissue evidence="8">Liver</tissue>
    </source>
</reference>
<dbReference type="Pfam" id="PF00225">
    <property type="entry name" value="Kinesin"/>
    <property type="match status" value="1"/>
</dbReference>
<dbReference type="SUPFAM" id="SSF52540">
    <property type="entry name" value="P-loop containing nucleoside triphosphate hydrolases"/>
    <property type="match status" value="1"/>
</dbReference>
<dbReference type="InterPro" id="IPR027640">
    <property type="entry name" value="Kinesin-like_fam"/>
</dbReference>
<feature type="domain" description="Kinesin motor" evidence="7">
    <location>
        <begin position="203"/>
        <end position="247"/>
    </location>
</feature>
<feature type="compositionally biased region" description="Basic and acidic residues" evidence="6">
    <location>
        <begin position="155"/>
        <end position="168"/>
    </location>
</feature>
<organism evidence="8 9">
    <name type="scientific">Marmota monax</name>
    <name type="common">Woodchuck</name>
    <dbReference type="NCBI Taxonomy" id="9995"/>
    <lineage>
        <taxon>Eukaryota</taxon>
        <taxon>Metazoa</taxon>
        <taxon>Chordata</taxon>
        <taxon>Craniata</taxon>
        <taxon>Vertebrata</taxon>
        <taxon>Euteleostomi</taxon>
        <taxon>Mammalia</taxon>
        <taxon>Eutheria</taxon>
        <taxon>Euarchontoglires</taxon>
        <taxon>Glires</taxon>
        <taxon>Rodentia</taxon>
        <taxon>Sciuromorpha</taxon>
        <taxon>Sciuridae</taxon>
        <taxon>Xerinae</taxon>
        <taxon>Marmotini</taxon>
        <taxon>Marmota</taxon>
    </lineage>
</organism>
<dbReference type="EMBL" id="WJEC01001886">
    <property type="protein sequence ID" value="KAF7477585.1"/>
    <property type="molecule type" value="Genomic_DNA"/>
</dbReference>
<name>A0A834V0Y3_MARMO</name>
<comment type="caution">
    <text evidence="8">The sequence shown here is derived from an EMBL/GenBank/DDBJ whole genome shotgun (WGS) entry which is preliminary data.</text>
</comment>
<dbReference type="PANTHER" id="PTHR47972:SF63">
    <property type="entry name" value="KINESIN FAMILY MEMBER 25"/>
    <property type="match status" value="1"/>
</dbReference>
<dbReference type="Gene3D" id="1.20.58.1980">
    <property type="match status" value="1"/>
</dbReference>
<gene>
    <name evidence="8" type="ORF">GHT09_011385</name>
</gene>
<keyword evidence="5" id="KW-0206">Cytoskeleton</keyword>
<protein>
    <recommendedName>
        <fullName evidence="7">Kinesin motor domain-containing protein</fullName>
    </recommendedName>
</protein>